<comment type="caution">
    <text evidence="1">The sequence shown here is derived from an EMBL/GenBank/DDBJ whole genome shotgun (WGS) entry which is preliminary data.</text>
</comment>
<reference evidence="1 2" key="1">
    <citation type="journal article" date="2021" name="Sci. Rep.">
        <title>The genome of the diatom Chaetoceros tenuissimus carries an ancient integrated fragment of an extant virus.</title>
        <authorList>
            <person name="Hongo Y."/>
            <person name="Kimura K."/>
            <person name="Takaki Y."/>
            <person name="Yoshida Y."/>
            <person name="Baba S."/>
            <person name="Kobayashi G."/>
            <person name="Nagasaki K."/>
            <person name="Hano T."/>
            <person name="Tomaru Y."/>
        </authorList>
    </citation>
    <scope>NUCLEOTIDE SEQUENCE [LARGE SCALE GENOMIC DNA]</scope>
    <source>
        <strain evidence="1 2">NIES-3715</strain>
    </source>
</reference>
<accession>A0AAD3HEB1</accession>
<protein>
    <submittedName>
        <fullName evidence="1">Uncharacterized protein</fullName>
    </submittedName>
</protein>
<evidence type="ECO:0000313" key="2">
    <source>
        <dbReference type="Proteomes" id="UP001054902"/>
    </source>
</evidence>
<dbReference type="AlphaFoldDB" id="A0AAD3HEB1"/>
<gene>
    <name evidence="1" type="ORF">CTEN210_16657</name>
</gene>
<evidence type="ECO:0000313" key="1">
    <source>
        <dbReference type="EMBL" id="GFH60181.1"/>
    </source>
</evidence>
<organism evidence="1 2">
    <name type="scientific">Chaetoceros tenuissimus</name>
    <dbReference type="NCBI Taxonomy" id="426638"/>
    <lineage>
        <taxon>Eukaryota</taxon>
        <taxon>Sar</taxon>
        <taxon>Stramenopiles</taxon>
        <taxon>Ochrophyta</taxon>
        <taxon>Bacillariophyta</taxon>
        <taxon>Coscinodiscophyceae</taxon>
        <taxon>Chaetocerotophycidae</taxon>
        <taxon>Chaetocerotales</taxon>
        <taxon>Chaetocerotaceae</taxon>
        <taxon>Chaetoceros</taxon>
    </lineage>
</organism>
<proteinExistence type="predicted"/>
<dbReference type="Proteomes" id="UP001054902">
    <property type="component" value="Unassembled WGS sequence"/>
</dbReference>
<name>A0AAD3HEB1_9STRA</name>
<sequence>MGKKSKRRIRKGALETKSSGGDDNFAKLFASLLEEADKLQANTFLSQSNTKYQELISLVEANKVAIIRSENLDGYKEINVGIRTNLAIVAIEQRNFQEVVSQYKYCVKSLDSHFSTIALYYIIAMMATGQKSASDTATHVMEEYLCTDLITGYKSKSYITNGIESVFVKICIVFITEFCRMRRWNEALNFHNKVSSFYLEAGKNVYDSSLILATIYIERYRVEARKRPAIQQNKMSASLYKYISHLTIEKDDAMFMSKYHPYRNLLWAQWLYLNRNGTYEQSINEELALSFVHVYLDEISMSGKSACQGCGQKSTCSDPLLLCSNCHVSFCNIDHQRSSWKRNSCGTGIGHEMLCPLLKAYRKFENARNEDSKLEKYRLRYRRECEKFLSETLALRDLCFSQKFVDDYGEVYRHVLTRAYCGYEFSKNVANDVWPIGRVNNNDKNRNSIANECKKKMSEILK</sequence>
<keyword evidence="2" id="KW-1185">Reference proteome</keyword>
<dbReference type="EMBL" id="BLLK01000069">
    <property type="protein sequence ID" value="GFH60181.1"/>
    <property type="molecule type" value="Genomic_DNA"/>
</dbReference>